<keyword evidence="2" id="KW-0813">Transport</keyword>
<evidence type="ECO:0000256" key="3">
    <source>
        <dbReference type="ARBA" id="ARBA00022630"/>
    </source>
</evidence>
<dbReference type="Pfam" id="PF00766">
    <property type="entry name" value="ETF_alpha"/>
    <property type="match status" value="1"/>
</dbReference>
<evidence type="ECO:0000256" key="5">
    <source>
        <dbReference type="ARBA" id="ARBA00022982"/>
    </source>
</evidence>
<dbReference type="GO" id="GO:0009055">
    <property type="term" value="F:electron transfer activity"/>
    <property type="evidence" value="ECO:0007669"/>
    <property type="project" value="InterPro"/>
</dbReference>
<dbReference type="PANTHER" id="PTHR43153:SF1">
    <property type="entry name" value="ELECTRON TRANSFER FLAVOPROTEIN SUBUNIT ALPHA, MITOCHONDRIAL"/>
    <property type="match status" value="1"/>
</dbReference>
<dbReference type="OrthoDB" id="9770286at2"/>
<dbReference type="InterPro" id="IPR014731">
    <property type="entry name" value="ETF_asu_C"/>
</dbReference>
<feature type="binding site" evidence="6">
    <location>
        <begin position="237"/>
        <end position="238"/>
    </location>
    <ligand>
        <name>FAD</name>
        <dbReference type="ChEBI" id="CHEBI:57692"/>
    </ligand>
</feature>
<keyword evidence="9" id="KW-1185">Reference proteome</keyword>
<dbReference type="GO" id="GO:0033539">
    <property type="term" value="P:fatty acid beta-oxidation using acyl-CoA dehydrogenase"/>
    <property type="evidence" value="ECO:0007669"/>
    <property type="project" value="TreeGrafter"/>
</dbReference>
<dbReference type="InterPro" id="IPR029035">
    <property type="entry name" value="DHS-like_NAD/FAD-binding_dom"/>
</dbReference>
<dbReference type="RefSeq" id="WP_068537799.1">
    <property type="nucleotide sequence ID" value="NZ_LVJH01000070.1"/>
</dbReference>
<dbReference type="Gene3D" id="3.40.50.1220">
    <property type="entry name" value="TPP-binding domain"/>
    <property type="match status" value="1"/>
</dbReference>
<dbReference type="PROSITE" id="PS00696">
    <property type="entry name" value="ETF_ALPHA"/>
    <property type="match status" value="1"/>
</dbReference>
<dbReference type="InterPro" id="IPR018206">
    <property type="entry name" value="ETF_asu_C_CS"/>
</dbReference>
<protein>
    <submittedName>
        <fullName evidence="8">Electron transfer flavoprotein subunit alpha</fullName>
    </submittedName>
</protein>
<keyword evidence="3" id="KW-0285">Flavoprotein</keyword>
<dbReference type="InterPro" id="IPR014729">
    <property type="entry name" value="Rossmann-like_a/b/a_fold"/>
</dbReference>
<evidence type="ECO:0000256" key="6">
    <source>
        <dbReference type="PIRSR" id="PIRSR000089-1"/>
    </source>
</evidence>
<name>A0A168DBM3_9BACL</name>
<feature type="binding site" evidence="6">
    <location>
        <begin position="251"/>
        <end position="255"/>
    </location>
    <ligand>
        <name>FAD</name>
        <dbReference type="ChEBI" id="CHEBI:57692"/>
    </ligand>
</feature>
<dbReference type="STRING" id="494026.PGLA_24460"/>
<comment type="caution">
    <text evidence="8">The sequence shown here is derived from an EMBL/GenBank/DDBJ whole genome shotgun (WGS) entry which is preliminary data.</text>
</comment>
<evidence type="ECO:0000313" key="9">
    <source>
        <dbReference type="Proteomes" id="UP000076967"/>
    </source>
</evidence>
<dbReference type="InterPro" id="IPR014730">
    <property type="entry name" value="ETF_a/b_N"/>
</dbReference>
<proteinExistence type="inferred from homology"/>
<accession>A0A168DBM3</accession>
<dbReference type="CDD" id="cd01715">
    <property type="entry name" value="ETF_alpha"/>
    <property type="match status" value="1"/>
</dbReference>
<evidence type="ECO:0000256" key="2">
    <source>
        <dbReference type="ARBA" id="ARBA00022448"/>
    </source>
</evidence>
<feature type="binding site" evidence="6">
    <location>
        <position position="212"/>
    </location>
    <ligand>
        <name>FAD</name>
        <dbReference type="ChEBI" id="CHEBI:57692"/>
    </ligand>
</feature>
<keyword evidence="5" id="KW-0249">Electron transport</keyword>
<evidence type="ECO:0000259" key="7">
    <source>
        <dbReference type="SMART" id="SM00893"/>
    </source>
</evidence>
<keyword evidence="4 6" id="KW-0274">FAD</keyword>
<dbReference type="SUPFAM" id="SSF52402">
    <property type="entry name" value="Adenine nucleotide alpha hydrolases-like"/>
    <property type="match status" value="1"/>
</dbReference>
<dbReference type="EMBL" id="LVJH01000070">
    <property type="protein sequence ID" value="OAB34055.1"/>
    <property type="molecule type" value="Genomic_DNA"/>
</dbReference>
<evidence type="ECO:0000313" key="8">
    <source>
        <dbReference type="EMBL" id="OAB34055.1"/>
    </source>
</evidence>
<dbReference type="FunFam" id="3.40.50.1220:FF:000001">
    <property type="entry name" value="Electron transfer flavoprotein, alpha subunit"/>
    <property type="match status" value="1"/>
</dbReference>
<feature type="binding site" evidence="6">
    <location>
        <begin position="268"/>
        <end position="275"/>
    </location>
    <ligand>
        <name>FAD</name>
        <dbReference type="ChEBI" id="CHEBI:57692"/>
    </ligand>
</feature>
<dbReference type="Pfam" id="PF01012">
    <property type="entry name" value="ETF"/>
    <property type="match status" value="1"/>
</dbReference>
<comment type="similarity">
    <text evidence="1">Belongs to the ETF alpha-subunit/FixB family.</text>
</comment>
<dbReference type="Gene3D" id="3.40.50.620">
    <property type="entry name" value="HUPs"/>
    <property type="match status" value="1"/>
</dbReference>
<reference evidence="8 9" key="1">
    <citation type="submission" date="2016-03" db="EMBL/GenBank/DDBJ databases">
        <title>Draft genome sequence of Paenibacillus glacialis DSM 22343.</title>
        <authorList>
            <person name="Shin S.-K."/>
            <person name="Yi H."/>
        </authorList>
    </citation>
    <scope>NUCLEOTIDE SEQUENCE [LARGE SCALE GENOMIC DNA]</scope>
    <source>
        <strain evidence="8 9">DSM 22343</strain>
    </source>
</reference>
<feature type="binding site" evidence="6">
    <location>
        <position position="289"/>
    </location>
    <ligand>
        <name>FAD</name>
        <dbReference type="ChEBI" id="CHEBI:57692"/>
    </ligand>
</feature>
<sequence length="324" mass="34931">MSKSYVIVAEVRDGKLRQVTLEAFQSVALVKEDGDPVSVIIMGHQISAIAEQLSQYVSGQVYVIDHVDLKTYNAEIQFPLIKEVLNTLNPHAVFLGHTAVGRELAPMIAAYLEAGQLSDVIAIEKSETEVLYTRPLYAGKAFEQKKFSHTPQVVTIRPNNIVAADTIDSHAQIITIDYVPPSSLRSIVQDVIRKTSGKVDLTEAKIVVSGGRGVKSVDGFKPLQELADVLNGAVGASRGACDAGYCDYALQIGQTGKVVTPEIYIACGISGAIQHLAGMSQSRIIIAINKDPEAPIFKLADYGIVGDLFVVVPLLTEEFKRALA</sequence>
<dbReference type="SUPFAM" id="SSF52467">
    <property type="entry name" value="DHS-like NAD/FAD-binding domain"/>
    <property type="match status" value="1"/>
</dbReference>
<dbReference type="Proteomes" id="UP000076967">
    <property type="component" value="Unassembled WGS sequence"/>
</dbReference>
<dbReference type="InterPro" id="IPR001308">
    <property type="entry name" value="ETF_a/FixB"/>
</dbReference>
<dbReference type="GO" id="GO:0050660">
    <property type="term" value="F:flavin adenine dinucleotide binding"/>
    <property type="evidence" value="ECO:0007669"/>
    <property type="project" value="InterPro"/>
</dbReference>
<organism evidence="8 9">
    <name type="scientific">Paenibacillus glacialis</name>
    <dbReference type="NCBI Taxonomy" id="494026"/>
    <lineage>
        <taxon>Bacteria</taxon>
        <taxon>Bacillati</taxon>
        <taxon>Bacillota</taxon>
        <taxon>Bacilli</taxon>
        <taxon>Bacillales</taxon>
        <taxon>Paenibacillaceae</taxon>
        <taxon>Paenibacillus</taxon>
    </lineage>
</organism>
<comment type="cofactor">
    <cofactor evidence="6">
        <name>FAD</name>
        <dbReference type="ChEBI" id="CHEBI:57692"/>
    </cofactor>
    <text evidence="6">Binds 1 FAD per dimer.</text>
</comment>
<evidence type="ECO:0000256" key="1">
    <source>
        <dbReference type="ARBA" id="ARBA00005817"/>
    </source>
</evidence>
<dbReference type="InterPro" id="IPR033947">
    <property type="entry name" value="ETF_alpha_N"/>
</dbReference>
<dbReference type="PIRSF" id="PIRSF000089">
    <property type="entry name" value="Electra_flavoP_a"/>
    <property type="match status" value="1"/>
</dbReference>
<dbReference type="PANTHER" id="PTHR43153">
    <property type="entry name" value="ELECTRON TRANSFER FLAVOPROTEIN ALPHA"/>
    <property type="match status" value="1"/>
</dbReference>
<gene>
    <name evidence="8" type="ORF">PGLA_24460</name>
</gene>
<evidence type="ECO:0000256" key="4">
    <source>
        <dbReference type="ARBA" id="ARBA00022827"/>
    </source>
</evidence>
<feature type="domain" description="Electron transfer flavoprotein alpha/beta-subunit N-terminal" evidence="7">
    <location>
        <begin position="4"/>
        <end position="191"/>
    </location>
</feature>
<dbReference type="SMART" id="SM00893">
    <property type="entry name" value="ETF"/>
    <property type="match status" value="1"/>
</dbReference>
<dbReference type="AlphaFoldDB" id="A0A168DBM3"/>